<accession>A0A2K2F239</accession>
<gene>
    <name evidence="1" type="ORF">CDQ84_07750</name>
</gene>
<name>A0A2K2F239_9CLOT</name>
<dbReference type="OrthoDB" id="262374at2"/>
<dbReference type="KEGG" id="cthd:CDO33_08605"/>
<sequence>MSIFGGLFGPSQQEIWSQLCKEIEADIVDGGFWRGKKVVAKANEWTITLDTYTVSNGKTSTTYTRMRAPFINKDHFRFKIYRSGVFSELGKLLGMQDVEVGYPDFDENFIIKGNDTEKLKRLFSNPKIRELISQQPRIYFEVKDDEGWFGAEFPEGVDELYFQVPGLIRDVERLKSLYYLFVEVLNQLCLMGSACQENPGVEL</sequence>
<dbReference type="Proteomes" id="UP000236151">
    <property type="component" value="Unassembled WGS sequence"/>
</dbReference>
<dbReference type="AlphaFoldDB" id="A0A2K2F239"/>
<comment type="caution">
    <text evidence="1">The sequence shown here is derived from an EMBL/GenBank/DDBJ whole genome shotgun (WGS) entry which is preliminary data.</text>
</comment>
<keyword evidence="2" id="KW-1185">Reference proteome</keyword>
<evidence type="ECO:0000313" key="1">
    <source>
        <dbReference type="EMBL" id="PNT99732.1"/>
    </source>
</evidence>
<organism evidence="1 2">
    <name type="scientific">Clostridium thermosuccinogenes</name>
    <dbReference type="NCBI Taxonomy" id="84032"/>
    <lineage>
        <taxon>Bacteria</taxon>
        <taxon>Bacillati</taxon>
        <taxon>Bacillota</taxon>
        <taxon>Clostridia</taxon>
        <taxon>Eubacteriales</taxon>
        <taxon>Clostridiaceae</taxon>
        <taxon>Clostridium</taxon>
    </lineage>
</organism>
<dbReference type="RefSeq" id="WP_103081164.1">
    <property type="nucleotide sequence ID" value="NZ_CP021850.1"/>
</dbReference>
<reference evidence="1 2" key="1">
    <citation type="submission" date="2017-06" db="EMBL/GenBank/DDBJ databases">
        <title>Investigating the central metabolism of Clostridium thermosuccinogenes.</title>
        <authorList>
            <person name="Koendjbiharie J.G."/>
            <person name="van Kranenburg R."/>
        </authorList>
    </citation>
    <scope>NUCLEOTIDE SEQUENCE [LARGE SCALE GENOMIC DNA]</scope>
    <source>
        <strain evidence="1 2">DSM 5806</strain>
    </source>
</reference>
<evidence type="ECO:0000313" key="2">
    <source>
        <dbReference type="Proteomes" id="UP000236151"/>
    </source>
</evidence>
<protein>
    <submittedName>
        <fullName evidence="1">DUF3137 domain-containing protein</fullName>
    </submittedName>
</protein>
<dbReference type="EMBL" id="NIOJ01000016">
    <property type="protein sequence ID" value="PNT99732.1"/>
    <property type="molecule type" value="Genomic_DNA"/>
</dbReference>
<proteinExistence type="predicted"/>